<protein>
    <submittedName>
        <fullName evidence="1">Uncharacterized protein</fullName>
    </submittedName>
</protein>
<evidence type="ECO:0000313" key="2">
    <source>
        <dbReference type="Proteomes" id="UP000175968"/>
    </source>
</evidence>
<gene>
    <name evidence="1" type="ORF">EM308_08220</name>
</gene>
<dbReference type="AlphaFoldDB" id="A0AAC9I392"/>
<sequence>MDKSNKKRSNYNEEALDAIKKKYGYSLDYIRKCLRGDRTGLMADAIIKDYNDSVAASKIAIENKIIK</sequence>
<dbReference type="KEGG" id="fgl:EM308_08220"/>
<keyword evidence="2" id="KW-1185">Reference proteome</keyword>
<reference evidence="1 2" key="1">
    <citation type="submission" date="2016-10" db="EMBL/GenBank/DDBJ databases">
        <title>Flavobacterium gilvum sp. nov., isolated from stream water.</title>
        <authorList>
            <person name="Shin S.-K."/>
            <person name="Cho Y.-J."/>
            <person name="Yi H."/>
        </authorList>
    </citation>
    <scope>NUCLEOTIDE SEQUENCE [LARGE SCALE GENOMIC DNA]</scope>
    <source>
        <strain evidence="1 2">EM1308</strain>
    </source>
</reference>
<organism evidence="1 2">
    <name type="scientific">Flavobacterium gilvum</name>
    <dbReference type="NCBI Taxonomy" id="1492737"/>
    <lineage>
        <taxon>Bacteria</taxon>
        <taxon>Pseudomonadati</taxon>
        <taxon>Bacteroidota</taxon>
        <taxon>Flavobacteriia</taxon>
        <taxon>Flavobacteriales</taxon>
        <taxon>Flavobacteriaceae</taxon>
        <taxon>Flavobacterium</taxon>
    </lineage>
</organism>
<dbReference type="RefSeq" id="WP_035633711.1">
    <property type="nucleotide sequence ID" value="NZ_CP017479.1"/>
</dbReference>
<proteinExistence type="predicted"/>
<accession>A0AAC9I392</accession>
<name>A0AAC9I392_9FLAO</name>
<dbReference type="EMBL" id="CP017479">
    <property type="protein sequence ID" value="AOW09484.1"/>
    <property type="molecule type" value="Genomic_DNA"/>
</dbReference>
<dbReference type="Proteomes" id="UP000175968">
    <property type="component" value="Chromosome"/>
</dbReference>
<evidence type="ECO:0000313" key="1">
    <source>
        <dbReference type="EMBL" id="AOW09484.1"/>
    </source>
</evidence>